<dbReference type="Gene3D" id="3.30.40.10">
    <property type="entry name" value="Zinc/RING finger domain, C3HC4 (zinc finger)"/>
    <property type="match status" value="1"/>
</dbReference>
<feature type="region of interest" description="Disordered" evidence="1">
    <location>
        <begin position="58"/>
        <end position="89"/>
    </location>
</feature>
<organism evidence="2 3">
    <name type="scientific">Dissophora globulifera</name>
    <dbReference type="NCBI Taxonomy" id="979702"/>
    <lineage>
        <taxon>Eukaryota</taxon>
        <taxon>Fungi</taxon>
        <taxon>Fungi incertae sedis</taxon>
        <taxon>Mucoromycota</taxon>
        <taxon>Mortierellomycotina</taxon>
        <taxon>Mortierellomycetes</taxon>
        <taxon>Mortierellales</taxon>
        <taxon>Mortierellaceae</taxon>
        <taxon>Dissophora</taxon>
    </lineage>
</organism>
<sequence length="673" mass="73458">MPGMTMGSNAGVAFPPHCFCFKPAAEIYTESDGLVYECHFTNPNLWLQQQPEESTLALTLPQPTPPQPPPPPQQHQPLGPSPTTTSDALQPWPQIFQQHPSPTVSRDPARTAHIKVIVDALNAIVDPSKSVVQSSWGRPSRDHPWDSPATGVSSANGTASYGIGNATSKGNAPIHGDHSVKGACIPDKVIAAIAKPASRNIHHRIAGRTPFLGGSSTQLLATAPNSQQVLVCGFHLHASDWGSFKSLVRSEDCARDNDFWEENNNLQEGVTLARRHHEVVLKHLDVRRQLLRLAQESRCAPNVSTIYRWIDCRNEMLAVRKYPLAAGTTSPLGGAPVCYCGVRMKLSSRHHLQSSTIALFCALRLADFKGGCSRVMDAGSWFQWQTLKPIHSLGLVPLAAEAEAVEADASHSPERYGRLNGHLDCVGGALVTLDTDKWTAESDDGTSTYETDTESQGSSGHETGTIRDDSVTWDQDATPGGANVTATRLRSLPLPTGLVMRGIGFQRATARSEEGSSDDDRAQQPEDVSMNPRYYDLTSTVSTQPSLEPVRLFPEYTAAVTDYSLAALADQLTHLHEALIPDGMGIEAKLQVLEARVNRWRESCGRLRDYSEGMQEDGYGNPTLKCRRCKEGLLLHANVPCYHLVMCDECIDEDPQCVICHAAIESTQRTFWG</sequence>
<evidence type="ECO:0000256" key="1">
    <source>
        <dbReference type="SAM" id="MobiDB-lite"/>
    </source>
</evidence>
<feature type="compositionally biased region" description="Basic and acidic residues" evidence="1">
    <location>
        <begin position="510"/>
        <end position="524"/>
    </location>
</feature>
<protein>
    <recommendedName>
        <fullName evidence="4">RING-type domain-containing protein</fullName>
    </recommendedName>
</protein>
<proteinExistence type="predicted"/>
<name>A0A9P6RKI9_9FUNG</name>
<dbReference type="OrthoDB" id="2422716at2759"/>
<feature type="region of interest" description="Disordered" evidence="1">
    <location>
        <begin position="132"/>
        <end position="153"/>
    </location>
</feature>
<gene>
    <name evidence="2" type="ORF">BGZ99_003373</name>
</gene>
<evidence type="ECO:0000313" key="2">
    <source>
        <dbReference type="EMBL" id="KAG0322375.1"/>
    </source>
</evidence>
<evidence type="ECO:0000313" key="3">
    <source>
        <dbReference type="Proteomes" id="UP000738325"/>
    </source>
</evidence>
<dbReference type="InterPro" id="IPR013083">
    <property type="entry name" value="Znf_RING/FYVE/PHD"/>
</dbReference>
<reference evidence="2" key="1">
    <citation type="journal article" date="2020" name="Fungal Divers.">
        <title>Resolving the Mortierellaceae phylogeny through synthesis of multi-gene phylogenetics and phylogenomics.</title>
        <authorList>
            <person name="Vandepol N."/>
            <person name="Liber J."/>
            <person name="Desiro A."/>
            <person name="Na H."/>
            <person name="Kennedy M."/>
            <person name="Barry K."/>
            <person name="Grigoriev I.V."/>
            <person name="Miller A.N."/>
            <person name="O'Donnell K."/>
            <person name="Stajich J.E."/>
            <person name="Bonito G."/>
        </authorList>
    </citation>
    <scope>NUCLEOTIDE SEQUENCE</scope>
    <source>
        <strain evidence="2">REB-010B</strain>
    </source>
</reference>
<dbReference type="AlphaFoldDB" id="A0A9P6RKI9"/>
<keyword evidence="3" id="KW-1185">Reference proteome</keyword>
<dbReference type="Proteomes" id="UP000738325">
    <property type="component" value="Unassembled WGS sequence"/>
</dbReference>
<feature type="region of interest" description="Disordered" evidence="1">
    <location>
        <begin position="508"/>
        <end position="528"/>
    </location>
</feature>
<feature type="region of interest" description="Disordered" evidence="1">
    <location>
        <begin position="440"/>
        <end position="488"/>
    </location>
</feature>
<feature type="compositionally biased region" description="Polar residues" evidence="1">
    <location>
        <begin position="445"/>
        <end position="462"/>
    </location>
</feature>
<evidence type="ECO:0008006" key="4">
    <source>
        <dbReference type="Google" id="ProtNLM"/>
    </source>
</evidence>
<dbReference type="EMBL" id="JAAAIP010000213">
    <property type="protein sequence ID" value="KAG0322375.1"/>
    <property type="molecule type" value="Genomic_DNA"/>
</dbReference>
<accession>A0A9P6RKI9</accession>
<comment type="caution">
    <text evidence="2">The sequence shown here is derived from an EMBL/GenBank/DDBJ whole genome shotgun (WGS) entry which is preliminary data.</text>
</comment>
<feature type="compositionally biased region" description="Pro residues" evidence="1">
    <location>
        <begin position="62"/>
        <end position="74"/>
    </location>
</feature>